<keyword evidence="2" id="KW-1185">Reference proteome</keyword>
<gene>
    <name evidence="1" type="ORF">MGAL_10B011682</name>
</gene>
<dbReference type="Proteomes" id="UP000596742">
    <property type="component" value="Unassembled WGS sequence"/>
</dbReference>
<accession>A0A8B6HMJ1</accession>
<dbReference type="OrthoDB" id="6214513at2759"/>
<evidence type="ECO:0000313" key="2">
    <source>
        <dbReference type="Proteomes" id="UP000596742"/>
    </source>
</evidence>
<proteinExistence type="predicted"/>
<protein>
    <submittedName>
        <fullName evidence="1">Uncharacterized protein</fullName>
    </submittedName>
</protein>
<name>A0A8B6HMJ1_MYTGA</name>
<sequence>MAPGAKIAVNEIWLYGILSTLSKHRHRKAPKEKEKAGFDILKRLIDGFYEPWDLAIDGGTKVFQDSKIFRALRSYAEHNLEMDQSTFTRGWLEKMSSAKKTVKRLNKLASESEKQ</sequence>
<evidence type="ECO:0000313" key="1">
    <source>
        <dbReference type="EMBL" id="VDI81927.1"/>
    </source>
</evidence>
<comment type="caution">
    <text evidence="1">The sequence shown here is derived from an EMBL/GenBank/DDBJ whole genome shotgun (WGS) entry which is preliminary data.</text>
</comment>
<dbReference type="AlphaFoldDB" id="A0A8B6HMJ1"/>
<dbReference type="EMBL" id="UYJE01010299">
    <property type="protein sequence ID" value="VDI81927.1"/>
    <property type="molecule type" value="Genomic_DNA"/>
</dbReference>
<reference evidence="1" key="1">
    <citation type="submission" date="2018-11" db="EMBL/GenBank/DDBJ databases">
        <authorList>
            <person name="Alioto T."/>
            <person name="Alioto T."/>
        </authorList>
    </citation>
    <scope>NUCLEOTIDE SEQUENCE</scope>
</reference>
<organism evidence="1 2">
    <name type="scientific">Mytilus galloprovincialis</name>
    <name type="common">Mediterranean mussel</name>
    <dbReference type="NCBI Taxonomy" id="29158"/>
    <lineage>
        <taxon>Eukaryota</taxon>
        <taxon>Metazoa</taxon>
        <taxon>Spiralia</taxon>
        <taxon>Lophotrochozoa</taxon>
        <taxon>Mollusca</taxon>
        <taxon>Bivalvia</taxon>
        <taxon>Autobranchia</taxon>
        <taxon>Pteriomorphia</taxon>
        <taxon>Mytilida</taxon>
        <taxon>Mytiloidea</taxon>
        <taxon>Mytilidae</taxon>
        <taxon>Mytilinae</taxon>
        <taxon>Mytilus</taxon>
    </lineage>
</organism>